<reference evidence="1" key="5">
    <citation type="submission" date="2024-05" db="EMBL/GenBank/DDBJ databases">
        <authorList>
            <person name="Sun Q."/>
            <person name="Zhou Y."/>
        </authorList>
    </citation>
    <scope>NUCLEOTIDE SEQUENCE</scope>
    <source>
        <strain evidence="1">CGMCC 1.12707</strain>
    </source>
</reference>
<reference evidence="1" key="1">
    <citation type="journal article" date="2014" name="Int. J. Syst. Evol. Microbiol.">
        <title>Complete genome of a new Firmicutes species belonging to the dominant human colonic microbiota ('Ruminococcus bicirculans') reveals two chromosomes and a selective capacity to utilize plant glucans.</title>
        <authorList>
            <consortium name="NISC Comparative Sequencing Program"/>
            <person name="Wegmann U."/>
            <person name="Louis P."/>
            <person name="Goesmann A."/>
            <person name="Henrissat B."/>
            <person name="Duncan S.H."/>
            <person name="Flint H.J."/>
        </authorList>
    </citation>
    <scope>NUCLEOTIDE SEQUENCE</scope>
    <source>
        <strain evidence="1">CGMCC 1.12707</strain>
    </source>
</reference>
<evidence type="ECO:0000313" key="1">
    <source>
        <dbReference type="EMBL" id="GGE87201.1"/>
    </source>
</evidence>
<dbReference type="InterPro" id="IPR029063">
    <property type="entry name" value="SAM-dependent_MTases_sf"/>
</dbReference>
<name>A0A1M6Z4G2_9FLAO</name>
<dbReference type="AlphaFoldDB" id="A0A1M6Z4G2"/>
<dbReference type="Proteomes" id="UP000650994">
    <property type="component" value="Unassembled WGS sequence"/>
</dbReference>
<dbReference type="RefSeq" id="WP_072932320.1">
    <property type="nucleotide sequence ID" value="NZ_BMFL01000001.1"/>
</dbReference>
<gene>
    <name evidence="1" type="ORF">GCM10010984_01230</name>
    <name evidence="2" type="ORF">SAMN05443634_107165</name>
</gene>
<dbReference type="Gene3D" id="3.40.50.150">
    <property type="entry name" value="Vaccinia Virus protein VP39"/>
    <property type="match status" value="1"/>
</dbReference>
<evidence type="ECO:0000313" key="3">
    <source>
        <dbReference type="Proteomes" id="UP000184120"/>
    </source>
</evidence>
<dbReference type="STRING" id="1434701.SAMN05443634_107165"/>
<keyword evidence="2" id="KW-0489">Methyltransferase</keyword>
<reference evidence="2" key="3">
    <citation type="submission" date="2016-11" db="EMBL/GenBank/DDBJ databases">
        <authorList>
            <person name="Jaros S."/>
            <person name="Januszkiewicz K."/>
            <person name="Wedrychowicz H."/>
        </authorList>
    </citation>
    <scope>NUCLEOTIDE SEQUENCE [LARGE SCALE GENOMIC DNA]</scope>
    <source>
        <strain evidence="2">DSM 27989</strain>
    </source>
</reference>
<reference evidence="3" key="2">
    <citation type="submission" date="2016-11" db="EMBL/GenBank/DDBJ databases">
        <authorList>
            <person name="Varghese N."/>
            <person name="Submissions S."/>
        </authorList>
    </citation>
    <scope>NUCLEOTIDE SEQUENCE [LARGE SCALE GENOMIC DNA]</scope>
    <source>
        <strain evidence="3">DSM 27989</strain>
    </source>
</reference>
<dbReference type="Proteomes" id="UP000184120">
    <property type="component" value="Unassembled WGS sequence"/>
</dbReference>
<evidence type="ECO:0000313" key="4">
    <source>
        <dbReference type="Proteomes" id="UP000650994"/>
    </source>
</evidence>
<keyword evidence="2" id="KW-0808">Transferase</keyword>
<proteinExistence type="predicted"/>
<organism evidence="2 3">
    <name type="scientific">Chishuiella changwenlii</name>
    <dbReference type="NCBI Taxonomy" id="1434701"/>
    <lineage>
        <taxon>Bacteria</taxon>
        <taxon>Pseudomonadati</taxon>
        <taxon>Bacteroidota</taxon>
        <taxon>Flavobacteriia</taxon>
        <taxon>Flavobacteriales</taxon>
        <taxon>Weeksellaceae</taxon>
        <taxon>Chishuiella</taxon>
    </lineage>
</organism>
<dbReference type="Pfam" id="PF13578">
    <property type="entry name" value="Methyltransf_24"/>
    <property type="match status" value="1"/>
</dbReference>
<keyword evidence="4" id="KW-1185">Reference proteome</keyword>
<protein>
    <submittedName>
        <fullName evidence="2">Methyltransferase domain-containing protein</fullName>
    </submittedName>
</protein>
<dbReference type="OrthoDB" id="5464618at2"/>
<dbReference type="EMBL" id="BMFL01000001">
    <property type="protein sequence ID" value="GGE87201.1"/>
    <property type="molecule type" value="Genomic_DNA"/>
</dbReference>
<dbReference type="GO" id="GO:0008168">
    <property type="term" value="F:methyltransferase activity"/>
    <property type="evidence" value="ECO:0007669"/>
    <property type="project" value="UniProtKB-KW"/>
</dbReference>
<reference evidence="4" key="4">
    <citation type="journal article" date="2019" name="Int. J. Syst. Evol. Microbiol.">
        <title>The Global Catalogue of Microorganisms (GCM) 10K type strain sequencing project: providing services to taxonomists for standard genome sequencing and annotation.</title>
        <authorList>
            <consortium name="The Broad Institute Genomics Platform"/>
            <consortium name="The Broad Institute Genome Sequencing Center for Infectious Disease"/>
            <person name="Wu L."/>
            <person name="Ma J."/>
        </authorList>
    </citation>
    <scope>NUCLEOTIDE SEQUENCE [LARGE SCALE GENOMIC DNA]</scope>
    <source>
        <strain evidence="4">CGMCC 1.12707</strain>
    </source>
</reference>
<evidence type="ECO:0000313" key="2">
    <source>
        <dbReference type="EMBL" id="SHL25401.1"/>
    </source>
</evidence>
<dbReference type="EMBL" id="FRBH01000007">
    <property type="protein sequence ID" value="SHL25401.1"/>
    <property type="molecule type" value="Genomic_DNA"/>
</dbReference>
<sequence>MSFINKITKTGQGIFKIIKNPWLLNDILNRNENWEHKTPSDYKKGLRQISLPQLFPEFDGKLETVAFLDGGSLITDLLLIKNACKTFVSCKYFEIGTWRGESIINLVDVAEDLNTLDLDINDFEKYHFSEDYAKAHSYFIKENSKIKQHLGDSTKFDFAKLNKKFDVIFIDGNHHFDFVVSDTKNIFTHLVHENSIVIWHDYAYSPERIRFEILNAILKGTPEELHQNIYHVENTMCAIYIPKNFETNQLKLYDNPRRTFSVELKVN</sequence>
<dbReference type="SUPFAM" id="SSF53335">
    <property type="entry name" value="S-adenosyl-L-methionine-dependent methyltransferases"/>
    <property type="match status" value="1"/>
</dbReference>
<dbReference type="GO" id="GO:0032259">
    <property type="term" value="P:methylation"/>
    <property type="evidence" value="ECO:0007669"/>
    <property type="project" value="UniProtKB-KW"/>
</dbReference>
<accession>A0A1M6Z4G2</accession>